<dbReference type="Gene3D" id="1.10.10.60">
    <property type="entry name" value="Homeodomain-like"/>
    <property type="match status" value="1"/>
</dbReference>
<gene>
    <name evidence="2" type="ORF">HBA54_16340</name>
</gene>
<accession>A0A967EZ93</accession>
<sequence length="161" mass="17443">MTWTEERVAELMRLWEAGRSASEIGRLLGVSKNSVVGKAHRMKLAARPSPIKRSTGTPSRRAAVSPMPKPVARVEPQARLERPLRPAAAPTPVRPTVRRQAPSLRRSSGKGPNCLWPIGDPGDADFHFCGAPAVAGKPYCDEHCARAYIVRNSGRSDSEAA</sequence>
<dbReference type="AlphaFoldDB" id="A0A967EZ93"/>
<name>A0A967EZ93_9PROT</name>
<proteinExistence type="predicted"/>
<evidence type="ECO:0000256" key="1">
    <source>
        <dbReference type="SAM" id="MobiDB-lite"/>
    </source>
</evidence>
<dbReference type="Pfam" id="PF07750">
    <property type="entry name" value="GcrA"/>
    <property type="match status" value="1"/>
</dbReference>
<comment type="caution">
    <text evidence="2">The sequence shown here is derived from an EMBL/GenBank/DDBJ whole genome shotgun (WGS) entry which is preliminary data.</text>
</comment>
<dbReference type="EMBL" id="JAAQPH010000012">
    <property type="protein sequence ID" value="NIA70177.1"/>
    <property type="molecule type" value="Genomic_DNA"/>
</dbReference>
<feature type="compositionally biased region" description="Low complexity" evidence="1">
    <location>
        <begin position="85"/>
        <end position="102"/>
    </location>
</feature>
<organism evidence="2 3">
    <name type="scientific">Pelagibius litoralis</name>
    <dbReference type="NCBI Taxonomy" id="374515"/>
    <lineage>
        <taxon>Bacteria</taxon>
        <taxon>Pseudomonadati</taxon>
        <taxon>Pseudomonadota</taxon>
        <taxon>Alphaproteobacteria</taxon>
        <taxon>Rhodospirillales</taxon>
        <taxon>Rhodovibrionaceae</taxon>
        <taxon>Pelagibius</taxon>
    </lineage>
</organism>
<keyword evidence="3" id="KW-1185">Reference proteome</keyword>
<protein>
    <submittedName>
        <fullName evidence="2">GcrA cell cycle regulator</fullName>
    </submittedName>
</protein>
<reference evidence="2" key="1">
    <citation type="submission" date="2020-03" db="EMBL/GenBank/DDBJ databases">
        <title>Genome of Pelagibius litoralis DSM 21314T.</title>
        <authorList>
            <person name="Wang G."/>
        </authorList>
    </citation>
    <scope>NUCLEOTIDE SEQUENCE</scope>
    <source>
        <strain evidence="2">DSM 21314</strain>
    </source>
</reference>
<dbReference type="Proteomes" id="UP000761264">
    <property type="component" value="Unassembled WGS sequence"/>
</dbReference>
<evidence type="ECO:0000313" key="2">
    <source>
        <dbReference type="EMBL" id="NIA70177.1"/>
    </source>
</evidence>
<dbReference type="InterPro" id="IPR011681">
    <property type="entry name" value="GcrA"/>
</dbReference>
<feature type="region of interest" description="Disordered" evidence="1">
    <location>
        <begin position="49"/>
        <end position="112"/>
    </location>
</feature>
<evidence type="ECO:0000313" key="3">
    <source>
        <dbReference type="Proteomes" id="UP000761264"/>
    </source>
</evidence>